<feature type="transmembrane region" description="Helical" evidence="1">
    <location>
        <begin position="48"/>
        <end position="72"/>
    </location>
</feature>
<proteinExistence type="predicted"/>
<keyword evidence="1" id="KW-0812">Transmembrane</keyword>
<dbReference type="AlphaFoldDB" id="A0A8T7LZT7"/>
<feature type="transmembrane region" description="Helical" evidence="1">
    <location>
        <begin position="307"/>
        <end position="328"/>
    </location>
</feature>
<evidence type="ECO:0000313" key="4">
    <source>
        <dbReference type="Proteomes" id="UP000521676"/>
    </source>
</evidence>
<evidence type="ECO:0000313" key="5">
    <source>
        <dbReference type="Proteomes" id="UP001431572"/>
    </source>
</evidence>
<feature type="transmembrane region" description="Helical" evidence="1">
    <location>
        <begin position="435"/>
        <end position="454"/>
    </location>
</feature>
<feature type="transmembrane region" description="Helical" evidence="1">
    <location>
        <begin position="561"/>
        <end position="581"/>
    </location>
</feature>
<dbReference type="RefSeq" id="WP_341468883.1">
    <property type="nucleotide sequence ID" value="NZ_CP128399.1"/>
</dbReference>
<reference evidence="3" key="2">
    <citation type="journal article" date="2024" name="Nature">
        <title>Anoxygenic phototroph of the Chloroflexota uses a type I reaction centre.</title>
        <authorList>
            <person name="Tsuji J.M."/>
            <person name="Shaw N.A."/>
            <person name="Nagashima S."/>
            <person name="Venkiteswaran J.J."/>
            <person name="Schiff S.L."/>
            <person name="Watanabe T."/>
            <person name="Fukui M."/>
            <person name="Hanada S."/>
            <person name="Tank M."/>
            <person name="Neufeld J.D."/>
        </authorList>
    </citation>
    <scope>NUCLEOTIDE SEQUENCE</scope>
    <source>
        <strain evidence="3">L227-S17</strain>
    </source>
</reference>
<organism evidence="2 4">
    <name type="scientific">Candidatus Chlorohelix allophototropha</name>
    <dbReference type="NCBI Taxonomy" id="3003348"/>
    <lineage>
        <taxon>Bacteria</taxon>
        <taxon>Bacillati</taxon>
        <taxon>Chloroflexota</taxon>
        <taxon>Chloroflexia</taxon>
        <taxon>Candidatus Chloroheliales</taxon>
        <taxon>Candidatus Chloroheliaceae</taxon>
        <taxon>Candidatus Chlorohelix</taxon>
    </lineage>
</organism>
<dbReference type="Pfam" id="PF00223">
    <property type="entry name" value="PsaA_PsaB"/>
    <property type="match status" value="1"/>
</dbReference>
<keyword evidence="1" id="KW-0472">Membrane</keyword>
<dbReference type="InterPro" id="IPR001280">
    <property type="entry name" value="PSI_PsaA/B"/>
</dbReference>
<accession>A0A8T7LZT7</accession>
<feature type="transmembrane region" description="Helical" evidence="1">
    <location>
        <begin position="374"/>
        <end position="396"/>
    </location>
</feature>
<feature type="transmembrane region" description="Helical" evidence="1">
    <location>
        <begin position="217"/>
        <end position="237"/>
    </location>
</feature>
<feature type="transmembrane region" description="Helical" evidence="1">
    <location>
        <begin position="134"/>
        <end position="153"/>
    </location>
</feature>
<reference evidence="2 4" key="1">
    <citation type="submission" date="2020-06" db="EMBL/GenBank/DDBJ databases">
        <title>Anoxygenic phototrophic Chloroflexota member uses a Type I reaction center.</title>
        <authorList>
            <person name="Tsuji J.M."/>
            <person name="Shaw N.A."/>
            <person name="Nagashima S."/>
            <person name="Venkiteswaran J."/>
            <person name="Schiff S.L."/>
            <person name="Hanada S."/>
            <person name="Tank M."/>
            <person name="Neufeld J.D."/>
        </authorList>
    </citation>
    <scope>NUCLEOTIDE SEQUENCE [LARGE SCALE GENOMIC DNA]</scope>
    <source>
        <strain evidence="2">L227-S17</strain>
    </source>
</reference>
<dbReference type="SUPFAM" id="SSF81558">
    <property type="entry name" value="Photosystem I subunits PsaA/PsaB"/>
    <property type="match status" value="1"/>
</dbReference>
<dbReference type="EMBL" id="CP128399">
    <property type="protein sequence ID" value="WJW66988.1"/>
    <property type="molecule type" value="Genomic_DNA"/>
</dbReference>
<name>A0A8T7LZT7_9CHLR</name>
<keyword evidence="5" id="KW-1185">Reference proteome</keyword>
<feature type="transmembrane region" description="Helical" evidence="1">
    <location>
        <begin position="257"/>
        <end position="280"/>
    </location>
</feature>
<evidence type="ECO:0000313" key="3">
    <source>
        <dbReference type="EMBL" id="WJW66988.1"/>
    </source>
</evidence>
<sequence length="596" mass="68250">MSIQLRPAAPVINRPALNKAAELHVRGYNWYQLFAFPRTEDQIFGGHLIVSGMIGVMVAFNIGSGITAPGNYFFLSIEPQLYNLGIDTKEKVLTYALIHIISGLGLILFGWWHYRNRILQAAALTYAKAWGGHLIYIAWWCFAWNLWSLLVMQRGPVLFGIGLTDAAQRQAKIIPLMNFDGFLLLLACALLIAGVVTYRKPPTFNRHLEDPKAQLHVNLVIFGWTGMLYSAFAWFTFPRGESAALGQWSDVTLNLFVWNHVNCCALYIFGGVFHGAQYLWDVRDDDTKNPWVISKWIRWFDKEDRQVDISVICFFFAFFTGFSAWGVMGINSLVDFKIFPPEWYIDWLRPYILETVWPGILHVWPGYQTSVSDWVFLHALTSGFFFVMIPLSRAVFFTRRSPLFDAKGITKRSFDYPCLGPAYGGTCGFSIQDQIWLAMLWAIKPLSVIVWYMMGAYFGSFQYAIDPKDPAGPLSFPGRPGTLFYIFQATSKIWNDGHLTMILYYGHLIWLLSFMFWFMYRGSRLEGAYILSRFLKRHFNINLVPEQFVTTLVGSRFLGTCFYYGGTFTCIFTYLAVGYSWRPNIGVPVLVPLPAP</sequence>
<dbReference type="GO" id="GO:0015979">
    <property type="term" value="P:photosynthesis"/>
    <property type="evidence" value="ECO:0007669"/>
    <property type="project" value="InterPro"/>
</dbReference>
<dbReference type="Proteomes" id="UP001431572">
    <property type="component" value="Chromosome 1"/>
</dbReference>
<protein>
    <submittedName>
        <fullName evidence="2">Uncharacterized protein</fullName>
    </submittedName>
</protein>
<dbReference type="Gene3D" id="1.20.1130.10">
    <property type="entry name" value="Photosystem I PsaA/PsaB"/>
    <property type="match status" value="1"/>
</dbReference>
<dbReference type="EMBL" id="JACATZ010000001">
    <property type="protein sequence ID" value="NWJ45109.1"/>
    <property type="molecule type" value="Genomic_DNA"/>
</dbReference>
<evidence type="ECO:0000313" key="2">
    <source>
        <dbReference type="EMBL" id="NWJ45109.1"/>
    </source>
</evidence>
<keyword evidence="1" id="KW-1133">Transmembrane helix</keyword>
<dbReference type="Proteomes" id="UP000521676">
    <property type="component" value="Unassembled WGS sequence"/>
</dbReference>
<dbReference type="GO" id="GO:0009579">
    <property type="term" value="C:thylakoid"/>
    <property type="evidence" value="ECO:0007669"/>
    <property type="project" value="InterPro"/>
</dbReference>
<gene>
    <name evidence="2" type="ORF">HXX08_04440</name>
    <name evidence="3" type="ORF">OZ401_000236</name>
</gene>
<feature type="transmembrane region" description="Helical" evidence="1">
    <location>
        <begin position="173"/>
        <end position="196"/>
    </location>
</feature>
<dbReference type="GO" id="GO:0016020">
    <property type="term" value="C:membrane"/>
    <property type="evidence" value="ECO:0007669"/>
    <property type="project" value="InterPro"/>
</dbReference>
<feature type="transmembrane region" description="Helical" evidence="1">
    <location>
        <begin position="502"/>
        <end position="520"/>
    </location>
</feature>
<evidence type="ECO:0000256" key="1">
    <source>
        <dbReference type="SAM" id="Phobius"/>
    </source>
</evidence>
<feature type="transmembrane region" description="Helical" evidence="1">
    <location>
        <begin position="92"/>
        <end position="114"/>
    </location>
</feature>
<dbReference type="InterPro" id="IPR036408">
    <property type="entry name" value="PSI_PsaA/B_sf"/>
</dbReference>